<dbReference type="SUPFAM" id="SSF52540">
    <property type="entry name" value="P-loop containing nucleoside triphosphate hydrolases"/>
    <property type="match status" value="1"/>
</dbReference>
<evidence type="ECO:0000256" key="7">
    <source>
        <dbReference type="SAM" id="MobiDB-lite"/>
    </source>
</evidence>
<dbReference type="InterPro" id="IPR003593">
    <property type="entry name" value="AAA+_ATPase"/>
</dbReference>
<dbReference type="EMBL" id="VICH01000006">
    <property type="protein sequence ID" value="TQV67359.1"/>
    <property type="molecule type" value="Genomic_DNA"/>
</dbReference>
<dbReference type="GO" id="GO:0016887">
    <property type="term" value="F:ATP hydrolysis activity"/>
    <property type="evidence" value="ECO:0007669"/>
    <property type="project" value="InterPro"/>
</dbReference>
<dbReference type="PROSITE" id="PS00211">
    <property type="entry name" value="ABC_TRANSPORTER_1"/>
    <property type="match status" value="1"/>
</dbReference>
<protein>
    <submittedName>
        <fullName evidence="9">ATP-binding cassette domain-containing protein</fullName>
    </submittedName>
</protein>
<feature type="region of interest" description="Disordered" evidence="7">
    <location>
        <begin position="1"/>
        <end position="41"/>
    </location>
</feature>
<dbReference type="PANTHER" id="PTHR43166">
    <property type="entry name" value="AMINO ACID IMPORT ATP-BINDING PROTEIN"/>
    <property type="match status" value="1"/>
</dbReference>
<dbReference type="OrthoDB" id="9802264at2"/>
<dbReference type="PROSITE" id="PS50893">
    <property type="entry name" value="ABC_TRANSPORTER_2"/>
    <property type="match status" value="1"/>
</dbReference>
<keyword evidence="4 9" id="KW-0067">ATP-binding</keyword>
<gene>
    <name evidence="9" type="ORF">FIL88_09010</name>
</gene>
<reference evidence="9 10" key="1">
    <citation type="submission" date="2019-06" db="EMBL/GenBank/DDBJ databases">
        <title>A novel species of marine bacteria.</title>
        <authorList>
            <person name="Wang Y."/>
        </authorList>
    </citation>
    <scope>NUCLEOTIDE SEQUENCE [LARGE SCALE GENOMIC DNA]</scope>
    <source>
        <strain evidence="9 10">MA1-10</strain>
    </source>
</reference>
<dbReference type="Pfam" id="PF00005">
    <property type="entry name" value="ABC_tran"/>
    <property type="match status" value="1"/>
</dbReference>
<organism evidence="9 10">
    <name type="scientific">Aliiroseovarius halocynthiae</name>
    <dbReference type="NCBI Taxonomy" id="985055"/>
    <lineage>
        <taxon>Bacteria</taxon>
        <taxon>Pseudomonadati</taxon>
        <taxon>Pseudomonadota</taxon>
        <taxon>Alphaproteobacteria</taxon>
        <taxon>Rhodobacterales</taxon>
        <taxon>Paracoccaceae</taxon>
        <taxon>Aliiroseovarius</taxon>
    </lineage>
</organism>
<keyword evidence="5" id="KW-1278">Translocase</keyword>
<evidence type="ECO:0000256" key="1">
    <source>
        <dbReference type="ARBA" id="ARBA00022448"/>
    </source>
</evidence>
<dbReference type="InterPro" id="IPR003439">
    <property type="entry name" value="ABC_transporter-like_ATP-bd"/>
</dbReference>
<dbReference type="GO" id="GO:0005524">
    <property type="term" value="F:ATP binding"/>
    <property type="evidence" value="ECO:0007669"/>
    <property type="project" value="UniProtKB-KW"/>
</dbReference>
<evidence type="ECO:0000256" key="2">
    <source>
        <dbReference type="ARBA" id="ARBA00022475"/>
    </source>
</evidence>
<evidence type="ECO:0000256" key="6">
    <source>
        <dbReference type="ARBA" id="ARBA00023136"/>
    </source>
</evidence>
<dbReference type="Proteomes" id="UP000315816">
    <property type="component" value="Unassembled WGS sequence"/>
</dbReference>
<dbReference type="InterPro" id="IPR027417">
    <property type="entry name" value="P-loop_NTPase"/>
</dbReference>
<evidence type="ECO:0000313" key="10">
    <source>
        <dbReference type="Proteomes" id="UP000315816"/>
    </source>
</evidence>
<evidence type="ECO:0000256" key="5">
    <source>
        <dbReference type="ARBA" id="ARBA00022967"/>
    </source>
</evidence>
<keyword evidence="2" id="KW-1003">Cell membrane</keyword>
<name>A0A545SQW9_9RHOB</name>
<evidence type="ECO:0000259" key="8">
    <source>
        <dbReference type="PROSITE" id="PS50893"/>
    </source>
</evidence>
<dbReference type="PANTHER" id="PTHR43166:SF6">
    <property type="entry name" value="PHOSPHONATES IMPORT ATP-BINDING PROTEIN PHNC"/>
    <property type="match status" value="1"/>
</dbReference>
<dbReference type="SMART" id="SM00382">
    <property type="entry name" value="AAA"/>
    <property type="match status" value="1"/>
</dbReference>
<keyword evidence="3" id="KW-0547">Nucleotide-binding</keyword>
<keyword evidence="6" id="KW-0472">Membrane</keyword>
<sequence length="287" mass="30158">MRATRNSTTSSVSDLRTDTPPLTLGAVQTGAPASAPVSHGLPDHDVSAEGLTKSFGKTQIFSDVNFRLVRGEAVALVGANGTGKSTLLRCILGLIPIDGGTVELLGQDVSAAKASQMRQLRSKTGLVAQKHNLVPRLTVLSNVLHGLLGQQSGPRYWSQSFAPQAARDAALAALDKVGLAHLAGRRADRLSGGQSQRVAIARALIAQPKLLIADEPCASLDPSAGEEIMSMFFDLVRSEGVTVVFTSHHIEHALTYGDRVLGLAEGKLKLDATANSLAPSDLRGLYD</sequence>
<dbReference type="InterPro" id="IPR017871">
    <property type="entry name" value="ABC_transporter-like_CS"/>
</dbReference>
<evidence type="ECO:0000313" key="9">
    <source>
        <dbReference type="EMBL" id="TQV67359.1"/>
    </source>
</evidence>
<feature type="domain" description="ABC transporter" evidence="8">
    <location>
        <begin position="46"/>
        <end position="287"/>
    </location>
</feature>
<accession>A0A545SQW9</accession>
<keyword evidence="10" id="KW-1185">Reference proteome</keyword>
<proteinExistence type="predicted"/>
<evidence type="ECO:0000256" key="4">
    <source>
        <dbReference type="ARBA" id="ARBA00022840"/>
    </source>
</evidence>
<comment type="caution">
    <text evidence="9">The sequence shown here is derived from an EMBL/GenBank/DDBJ whole genome shotgun (WGS) entry which is preliminary data.</text>
</comment>
<feature type="compositionally biased region" description="Polar residues" evidence="7">
    <location>
        <begin position="1"/>
        <end position="14"/>
    </location>
</feature>
<evidence type="ECO:0000256" key="3">
    <source>
        <dbReference type="ARBA" id="ARBA00022741"/>
    </source>
</evidence>
<dbReference type="Gene3D" id="3.40.50.300">
    <property type="entry name" value="P-loop containing nucleotide triphosphate hydrolases"/>
    <property type="match status" value="1"/>
</dbReference>
<keyword evidence="1" id="KW-0813">Transport</keyword>
<dbReference type="InterPro" id="IPR050086">
    <property type="entry name" value="MetN_ABC_transporter-like"/>
</dbReference>
<dbReference type="AlphaFoldDB" id="A0A545SQW9"/>